<reference evidence="1 2" key="2">
    <citation type="journal article" date="2009" name="PLoS ONE">
        <title>An integrated genetic and cytogenetic map of the cucumber genome.</title>
        <authorList>
            <person name="Ren Y."/>
            <person name="Zhang Z."/>
            <person name="Liu J."/>
            <person name="Staub J.E."/>
            <person name="Han Y."/>
            <person name="Cheng Z."/>
            <person name="Li X."/>
            <person name="Lu J."/>
            <person name="Miao H."/>
            <person name="Kang H."/>
            <person name="Xie B."/>
            <person name="Gu X."/>
            <person name="Wang X."/>
            <person name="Du Y."/>
            <person name="Jin W."/>
            <person name="Huang S."/>
        </authorList>
    </citation>
    <scope>NUCLEOTIDE SEQUENCE [LARGE SCALE GENOMIC DNA]</scope>
    <source>
        <strain evidence="2">cv. 9930</strain>
    </source>
</reference>
<reference evidence="1 2" key="1">
    <citation type="journal article" date="2009" name="Nat. Genet.">
        <title>The genome of the cucumber, Cucumis sativus L.</title>
        <authorList>
            <person name="Huang S."/>
            <person name="Li R."/>
            <person name="Zhang Z."/>
            <person name="Li L."/>
            <person name="Gu X."/>
            <person name="Fan W."/>
            <person name="Lucas W.J."/>
            <person name="Wang X."/>
            <person name="Xie B."/>
            <person name="Ni P."/>
            <person name="Ren Y."/>
            <person name="Zhu H."/>
            <person name="Li J."/>
            <person name="Lin K."/>
            <person name="Jin W."/>
            <person name="Fei Z."/>
            <person name="Li G."/>
            <person name="Staub J."/>
            <person name="Kilian A."/>
            <person name="van der Vossen E.A."/>
            <person name="Wu Y."/>
            <person name="Guo J."/>
            <person name="He J."/>
            <person name="Jia Z."/>
            <person name="Ren Y."/>
            <person name="Tian G."/>
            <person name="Lu Y."/>
            <person name="Ruan J."/>
            <person name="Qian W."/>
            <person name="Wang M."/>
            <person name="Huang Q."/>
            <person name="Li B."/>
            <person name="Xuan Z."/>
            <person name="Cao J."/>
            <person name="Asan"/>
            <person name="Wu Z."/>
            <person name="Zhang J."/>
            <person name="Cai Q."/>
            <person name="Bai Y."/>
            <person name="Zhao B."/>
            <person name="Han Y."/>
            <person name="Li Y."/>
            <person name="Li X."/>
            <person name="Wang S."/>
            <person name="Shi Q."/>
            <person name="Liu S."/>
            <person name="Cho W.K."/>
            <person name="Kim J.Y."/>
            <person name="Xu Y."/>
            <person name="Heller-Uszynska K."/>
            <person name="Miao H."/>
            <person name="Cheng Z."/>
            <person name="Zhang S."/>
            <person name="Wu J."/>
            <person name="Yang Y."/>
            <person name="Kang H."/>
            <person name="Li M."/>
            <person name="Liang H."/>
            <person name="Ren X."/>
            <person name="Shi Z."/>
            <person name="Wen M."/>
            <person name="Jian M."/>
            <person name="Yang H."/>
            <person name="Zhang G."/>
            <person name="Yang Z."/>
            <person name="Chen R."/>
            <person name="Liu S."/>
            <person name="Li J."/>
            <person name="Ma L."/>
            <person name="Liu H."/>
            <person name="Zhou Y."/>
            <person name="Zhao J."/>
            <person name="Fang X."/>
            <person name="Li G."/>
            <person name="Fang L."/>
            <person name="Li Y."/>
            <person name="Liu D."/>
            <person name="Zheng H."/>
            <person name="Zhang Y."/>
            <person name="Qin N."/>
            <person name="Li Z."/>
            <person name="Yang G."/>
            <person name="Yang S."/>
            <person name="Bolund L."/>
            <person name="Kristiansen K."/>
            <person name="Zheng H."/>
            <person name="Li S."/>
            <person name="Zhang X."/>
            <person name="Yang H."/>
            <person name="Wang J."/>
            <person name="Sun R."/>
            <person name="Zhang B."/>
            <person name="Jiang S."/>
            <person name="Wang J."/>
            <person name="Du Y."/>
            <person name="Li S."/>
        </authorList>
    </citation>
    <scope>NUCLEOTIDE SEQUENCE [LARGE SCALE GENOMIC DNA]</scope>
    <source>
        <strain evidence="2">cv. 9930</strain>
    </source>
</reference>
<evidence type="ECO:0000313" key="2">
    <source>
        <dbReference type="Proteomes" id="UP000029981"/>
    </source>
</evidence>
<keyword evidence="2" id="KW-1185">Reference proteome</keyword>
<gene>
    <name evidence="1" type="ORF">Csa_3G133940</name>
</gene>
<reference evidence="1 2" key="4">
    <citation type="journal article" date="2011" name="BMC Genomics">
        <title>RNA-Seq improves annotation of protein-coding genes in the cucumber genome.</title>
        <authorList>
            <person name="Li Z."/>
            <person name="Zhang Z."/>
            <person name="Yan P."/>
            <person name="Huang S."/>
            <person name="Fei Z."/>
            <person name="Lin K."/>
        </authorList>
    </citation>
    <scope>NUCLEOTIDE SEQUENCE [LARGE SCALE GENOMIC DNA]</scope>
    <source>
        <strain evidence="2">cv. 9930</strain>
    </source>
</reference>
<name>A0A0A0L6X4_CUCSA</name>
<dbReference type="EMBL" id="CM002924">
    <property type="protein sequence ID" value="KGN56794.1"/>
    <property type="molecule type" value="Genomic_DNA"/>
</dbReference>
<organism evidence="1 2">
    <name type="scientific">Cucumis sativus</name>
    <name type="common">Cucumber</name>
    <dbReference type="NCBI Taxonomy" id="3659"/>
    <lineage>
        <taxon>Eukaryota</taxon>
        <taxon>Viridiplantae</taxon>
        <taxon>Streptophyta</taxon>
        <taxon>Embryophyta</taxon>
        <taxon>Tracheophyta</taxon>
        <taxon>Spermatophyta</taxon>
        <taxon>Magnoliopsida</taxon>
        <taxon>eudicotyledons</taxon>
        <taxon>Gunneridae</taxon>
        <taxon>Pentapetalae</taxon>
        <taxon>rosids</taxon>
        <taxon>fabids</taxon>
        <taxon>Cucurbitales</taxon>
        <taxon>Cucurbitaceae</taxon>
        <taxon>Benincaseae</taxon>
        <taxon>Cucumis</taxon>
    </lineage>
</organism>
<reference evidence="1 2" key="3">
    <citation type="journal article" date="2010" name="BMC Genomics">
        <title>Transcriptome sequencing and comparative analysis of cucumber flowers with different sex types.</title>
        <authorList>
            <person name="Guo S."/>
            <person name="Zheng Y."/>
            <person name="Joung J.G."/>
            <person name="Liu S."/>
            <person name="Zhang Z."/>
            <person name="Crasta O.R."/>
            <person name="Sobral B.W."/>
            <person name="Xu Y."/>
            <person name="Huang S."/>
            <person name="Fei Z."/>
        </authorList>
    </citation>
    <scope>NUCLEOTIDE SEQUENCE [LARGE SCALE GENOMIC DNA]</scope>
    <source>
        <strain evidence="2">cv. 9930</strain>
    </source>
</reference>
<sequence length="58" mass="6083">MGMGMGTGMRMREGVKERCGGVDGNGGGPASGVGMVEKVLGRRKEKRRELRIENCSGG</sequence>
<dbReference type="AlphaFoldDB" id="A0A0A0L6X4"/>
<accession>A0A0A0L6X4</accession>
<proteinExistence type="predicted"/>
<protein>
    <submittedName>
        <fullName evidence="1">Uncharacterized protein</fullName>
    </submittedName>
</protein>
<dbReference type="Proteomes" id="UP000029981">
    <property type="component" value="Chromosome 3"/>
</dbReference>
<evidence type="ECO:0000313" key="1">
    <source>
        <dbReference type="EMBL" id="KGN56794.1"/>
    </source>
</evidence>
<dbReference type="Gramene" id="KGN56794">
    <property type="protein sequence ID" value="KGN56794"/>
    <property type="gene ID" value="Csa_3G133940"/>
</dbReference>